<sequence length="122" mass="13779">MRGVPGERTGELYDTLFTSSDDEPSSYYPLIAESARYPADMRWMELDINPRARFHDGSPITAADVAFTFNKFMTEGVPQFRSSYKGVTVKAISRLTVRIELPKPDRDQLLGLLSLPVMPESF</sequence>
<dbReference type="GO" id="GO:0015833">
    <property type="term" value="P:peptide transport"/>
    <property type="evidence" value="ECO:0007669"/>
    <property type="project" value="TreeGrafter"/>
</dbReference>
<dbReference type="InterPro" id="IPR000914">
    <property type="entry name" value="SBP_5_dom"/>
</dbReference>
<gene>
    <name evidence="3" type="ORF">NCTC12965_03771</name>
</gene>
<proteinExistence type="predicted"/>
<evidence type="ECO:0000259" key="2">
    <source>
        <dbReference type="Pfam" id="PF00496"/>
    </source>
</evidence>
<dbReference type="Gene3D" id="3.40.190.10">
    <property type="entry name" value="Periplasmic binding protein-like II"/>
    <property type="match status" value="1"/>
</dbReference>
<organism evidence="3">
    <name type="scientific">Serratia fonticola</name>
    <dbReference type="NCBI Taxonomy" id="47917"/>
    <lineage>
        <taxon>Bacteria</taxon>
        <taxon>Pseudomonadati</taxon>
        <taxon>Pseudomonadota</taxon>
        <taxon>Gammaproteobacteria</taxon>
        <taxon>Enterobacterales</taxon>
        <taxon>Yersiniaceae</taxon>
        <taxon>Serratia</taxon>
    </lineage>
</organism>
<dbReference type="SUPFAM" id="SSF53850">
    <property type="entry name" value="Periplasmic binding protein-like II"/>
    <property type="match status" value="1"/>
</dbReference>
<protein>
    <submittedName>
        <fullName evidence="3">ABC-type oligopeptide transport system, periplasmic component</fullName>
    </submittedName>
</protein>
<accession>A0A4U9UNR5</accession>
<evidence type="ECO:0000256" key="1">
    <source>
        <dbReference type="ARBA" id="ARBA00022729"/>
    </source>
</evidence>
<reference evidence="3" key="1">
    <citation type="submission" date="2019-05" db="EMBL/GenBank/DDBJ databases">
        <authorList>
            <consortium name="Pathogen Informatics"/>
        </authorList>
    </citation>
    <scope>NUCLEOTIDE SEQUENCE [LARGE SCALE GENOMIC DNA]</scope>
    <source>
        <strain evidence="3">NCTC12965</strain>
    </source>
</reference>
<name>A0A4U9UNR5_SERFO</name>
<evidence type="ECO:0000313" key="3">
    <source>
        <dbReference type="EMBL" id="VTR35340.1"/>
    </source>
</evidence>
<dbReference type="PANTHER" id="PTHR30290:SF64">
    <property type="entry name" value="ABC TRANSPORTER PERIPLASMIC BINDING PROTEIN"/>
    <property type="match status" value="1"/>
</dbReference>
<dbReference type="GO" id="GO:1904680">
    <property type="term" value="F:peptide transmembrane transporter activity"/>
    <property type="evidence" value="ECO:0007669"/>
    <property type="project" value="TreeGrafter"/>
</dbReference>
<dbReference type="AlphaFoldDB" id="A0A4U9UNR5"/>
<dbReference type="Pfam" id="PF00496">
    <property type="entry name" value="SBP_bac_5"/>
    <property type="match status" value="1"/>
</dbReference>
<dbReference type="InterPro" id="IPR039424">
    <property type="entry name" value="SBP_5"/>
</dbReference>
<dbReference type="PANTHER" id="PTHR30290">
    <property type="entry name" value="PERIPLASMIC BINDING COMPONENT OF ABC TRANSPORTER"/>
    <property type="match status" value="1"/>
</dbReference>
<dbReference type="GO" id="GO:0030288">
    <property type="term" value="C:outer membrane-bounded periplasmic space"/>
    <property type="evidence" value="ECO:0007669"/>
    <property type="project" value="TreeGrafter"/>
</dbReference>
<feature type="domain" description="Solute-binding protein family 5" evidence="2">
    <location>
        <begin position="27"/>
        <end position="115"/>
    </location>
</feature>
<dbReference type="GO" id="GO:0042884">
    <property type="term" value="P:microcin transport"/>
    <property type="evidence" value="ECO:0007669"/>
    <property type="project" value="TreeGrafter"/>
</dbReference>
<keyword evidence="1" id="KW-0732">Signal</keyword>
<dbReference type="EMBL" id="CABEEZ010000080">
    <property type="protein sequence ID" value="VTR35340.1"/>
    <property type="molecule type" value="Genomic_DNA"/>
</dbReference>